<reference evidence="1 2" key="1">
    <citation type="submission" date="2024-01" db="EMBL/GenBank/DDBJ databases">
        <title>A telomere-to-telomere, gap-free genome of sweet tea (Lithocarpus litseifolius).</title>
        <authorList>
            <person name="Zhou J."/>
        </authorList>
    </citation>
    <scope>NUCLEOTIDE SEQUENCE [LARGE SCALE GENOMIC DNA]</scope>
    <source>
        <strain evidence="1">Zhou-2022a</strain>
        <tissue evidence="1">Leaf</tissue>
    </source>
</reference>
<proteinExistence type="predicted"/>
<evidence type="ECO:0000313" key="2">
    <source>
        <dbReference type="Proteomes" id="UP001459277"/>
    </source>
</evidence>
<comment type="caution">
    <text evidence="1">The sequence shown here is derived from an EMBL/GenBank/DDBJ whole genome shotgun (WGS) entry which is preliminary data.</text>
</comment>
<name>A0AAW2DAW4_9ROSI</name>
<dbReference type="Proteomes" id="UP001459277">
    <property type="component" value="Unassembled WGS sequence"/>
</dbReference>
<keyword evidence="2" id="KW-1185">Reference proteome</keyword>
<evidence type="ECO:0000313" key="1">
    <source>
        <dbReference type="EMBL" id="KAL0007747.1"/>
    </source>
</evidence>
<accession>A0AAW2DAW4</accession>
<gene>
    <name evidence="1" type="ORF">SO802_009249</name>
</gene>
<sequence length="160" mass="18558">MGFMIRVHLQSPIPFRSSTQLFDEMLLQDIEPACLANLCYSSSQLLRELANRNLFTDTSWPSSATEEECLDYLFITYNLSCVMWFRSPLTIRRVSTNIWEVDTPVKPPNVLFNSFLGNIAHDQMPKQPNIETWHTVVIVAVAMARLRLEREQSMAMEERD</sequence>
<dbReference type="EMBL" id="JAZDWU010000003">
    <property type="protein sequence ID" value="KAL0007747.1"/>
    <property type="molecule type" value="Genomic_DNA"/>
</dbReference>
<organism evidence="1 2">
    <name type="scientific">Lithocarpus litseifolius</name>
    <dbReference type="NCBI Taxonomy" id="425828"/>
    <lineage>
        <taxon>Eukaryota</taxon>
        <taxon>Viridiplantae</taxon>
        <taxon>Streptophyta</taxon>
        <taxon>Embryophyta</taxon>
        <taxon>Tracheophyta</taxon>
        <taxon>Spermatophyta</taxon>
        <taxon>Magnoliopsida</taxon>
        <taxon>eudicotyledons</taxon>
        <taxon>Gunneridae</taxon>
        <taxon>Pentapetalae</taxon>
        <taxon>rosids</taxon>
        <taxon>fabids</taxon>
        <taxon>Fagales</taxon>
        <taxon>Fagaceae</taxon>
        <taxon>Lithocarpus</taxon>
    </lineage>
</organism>
<dbReference type="AlphaFoldDB" id="A0AAW2DAW4"/>
<protein>
    <submittedName>
        <fullName evidence="1">Uncharacterized protein</fullName>
    </submittedName>
</protein>